<feature type="non-terminal residue" evidence="2">
    <location>
        <position position="1"/>
    </location>
</feature>
<reference evidence="2" key="1">
    <citation type="submission" date="2019-04" db="EMBL/GenBank/DDBJ databases">
        <title>Genome assembly of Zosterops borbonicus 15179.</title>
        <authorList>
            <person name="Leroy T."/>
            <person name="Anselmetti Y."/>
            <person name="Tilak M.-K."/>
            <person name="Nabholz B."/>
        </authorList>
    </citation>
    <scope>NUCLEOTIDE SEQUENCE</scope>
    <source>
        <strain evidence="2">HGM_15179</strain>
        <tissue evidence="2">Muscle</tissue>
    </source>
</reference>
<organism evidence="2 3">
    <name type="scientific">Zosterops borbonicus</name>
    <dbReference type="NCBI Taxonomy" id="364589"/>
    <lineage>
        <taxon>Eukaryota</taxon>
        <taxon>Metazoa</taxon>
        <taxon>Chordata</taxon>
        <taxon>Craniata</taxon>
        <taxon>Vertebrata</taxon>
        <taxon>Euteleostomi</taxon>
        <taxon>Archelosauria</taxon>
        <taxon>Archosauria</taxon>
        <taxon>Dinosauria</taxon>
        <taxon>Saurischia</taxon>
        <taxon>Theropoda</taxon>
        <taxon>Coelurosauria</taxon>
        <taxon>Aves</taxon>
        <taxon>Neognathae</taxon>
        <taxon>Neoaves</taxon>
        <taxon>Telluraves</taxon>
        <taxon>Australaves</taxon>
        <taxon>Passeriformes</taxon>
        <taxon>Sylvioidea</taxon>
        <taxon>Zosteropidae</taxon>
        <taxon>Zosterops</taxon>
    </lineage>
</organism>
<feature type="region of interest" description="Disordered" evidence="1">
    <location>
        <begin position="1"/>
        <end position="57"/>
    </location>
</feature>
<accession>A0A8K1FVP2</accession>
<proteinExistence type="predicted"/>
<dbReference type="EMBL" id="SWJQ01007414">
    <property type="protein sequence ID" value="TRZ05002.1"/>
    <property type="molecule type" value="Genomic_DNA"/>
</dbReference>
<feature type="compositionally biased region" description="Basic and acidic residues" evidence="1">
    <location>
        <begin position="1"/>
        <end position="14"/>
    </location>
</feature>
<gene>
    <name evidence="2" type="ORF">HGM15179_022105</name>
</gene>
<evidence type="ECO:0000313" key="2">
    <source>
        <dbReference type="EMBL" id="TRZ05002.1"/>
    </source>
</evidence>
<name>A0A8K1FVP2_9PASS</name>
<dbReference type="AlphaFoldDB" id="A0A8K1FVP2"/>
<feature type="non-terminal residue" evidence="2">
    <location>
        <position position="57"/>
    </location>
</feature>
<comment type="caution">
    <text evidence="2">The sequence shown here is derived from an EMBL/GenBank/DDBJ whole genome shotgun (WGS) entry which is preliminary data.</text>
</comment>
<evidence type="ECO:0000313" key="3">
    <source>
        <dbReference type="Proteomes" id="UP000796761"/>
    </source>
</evidence>
<dbReference type="Proteomes" id="UP000796761">
    <property type="component" value="Unassembled WGS sequence"/>
</dbReference>
<evidence type="ECO:0000256" key="1">
    <source>
        <dbReference type="SAM" id="MobiDB-lite"/>
    </source>
</evidence>
<sequence length="57" mass="5748">ERGGAGEAVEREGAPEGDPAVPTGRGRGAAAAEIPAQGHRPQPALLRAQSPVQPEAR</sequence>
<keyword evidence="3" id="KW-1185">Reference proteome</keyword>
<protein>
    <submittedName>
        <fullName evidence="2">Uncharacterized protein</fullName>
    </submittedName>
</protein>